<name>A0A8J7CDT9_9BACT</name>
<accession>A0A8J7CDT9</accession>
<proteinExistence type="predicted"/>
<sequence>MDWPRTPVERIPARRFKPPFCPWKGCPSQSLNNFRCVRDGYYSRKCDRRSIPRFHCKICKRDFGQQTFSNTYYLKKPALLPKVAAASVACGASRQIARMLGCSHTTVVHQANRIGRHALLLSSLALEQLDALREPAVLDHFETYQYCQEMAVGVATVAGARSHFIFAIDPTLHRLGGEMRPARAKRLNSLIRRHGALPTGSYRKSTERVLEKLLPKVRSGEQLRLIADGKPDYRAAAQPHIESGRLKMDSYPNPPRRLKHEPKSEQAVLRDRAMFPVDVLHKLIRHSSANHKRETIAHGRRVNSIMLRLYVFMIWVNFGKDRSERRPRGRSPGMDVGLAEGILDWKQVLSRRLFPWRQKLSGMDRKLYSMAMETPAVGNNRRHDLINAF</sequence>
<dbReference type="AlphaFoldDB" id="A0A8J7CDT9"/>
<evidence type="ECO:0000313" key="3">
    <source>
        <dbReference type="Proteomes" id="UP000648239"/>
    </source>
</evidence>
<comment type="caution">
    <text evidence="2">The sequence shown here is derived from an EMBL/GenBank/DDBJ whole genome shotgun (WGS) entry which is preliminary data.</text>
</comment>
<gene>
    <name evidence="2" type="ORF">IFK94_13880</name>
</gene>
<evidence type="ECO:0000256" key="1">
    <source>
        <dbReference type="SAM" id="MobiDB-lite"/>
    </source>
</evidence>
<dbReference type="Proteomes" id="UP000648239">
    <property type="component" value="Unassembled WGS sequence"/>
</dbReference>
<dbReference type="EMBL" id="JACXWD010000067">
    <property type="protein sequence ID" value="MBD3869207.1"/>
    <property type="molecule type" value="Genomic_DNA"/>
</dbReference>
<feature type="region of interest" description="Disordered" evidence="1">
    <location>
        <begin position="242"/>
        <end position="265"/>
    </location>
</feature>
<reference evidence="2 3" key="1">
    <citation type="submission" date="2020-08" db="EMBL/GenBank/DDBJ databases">
        <title>Acidobacteriota in marine sediments use diverse sulfur dissimilation pathways.</title>
        <authorList>
            <person name="Wasmund K."/>
        </authorList>
    </citation>
    <scope>NUCLEOTIDE SEQUENCE [LARGE SCALE GENOMIC DNA]</scope>
    <source>
        <strain evidence="2">MAG AM4</strain>
    </source>
</reference>
<organism evidence="2 3">
    <name type="scientific">Candidatus Polarisedimenticola svalbardensis</name>
    <dbReference type="NCBI Taxonomy" id="2886004"/>
    <lineage>
        <taxon>Bacteria</taxon>
        <taxon>Pseudomonadati</taxon>
        <taxon>Acidobacteriota</taxon>
        <taxon>Candidatus Polarisedimenticolia</taxon>
        <taxon>Candidatus Polarisedimenticolales</taxon>
        <taxon>Candidatus Polarisedimenticolaceae</taxon>
        <taxon>Candidatus Polarisedimenticola</taxon>
    </lineage>
</organism>
<protein>
    <submittedName>
        <fullName evidence="2">Uncharacterized protein</fullName>
    </submittedName>
</protein>
<evidence type="ECO:0000313" key="2">
    <source>
        <dbReference type="EMBL" id="MBD3869207.1"/>
    </source>
</evidence>